<protein>
    <submittedName>
        <fullName evidence="2">Uncharacterized protein</fullName>
    </submittedName>
</protein>
<name>A0AAE5SZ93_STACR</name>
<organism evidence="2 3">
    <name type="scientific">Staphylococcus chromogenes</name>
    <name type="common">Staphylococcus hyicus subsp. chromogenes</name>
    <dbReference type="NCBI Taxonomy" id="46126"/>
    <lineage>
        <taxon>Bacteria</taxon>
        <taxon>Bacillati</taxon>
        <taxon>Bacillota</taxon>
        <taxon>Bacilli</taxon>
        <taxon>Bacillales</taxon>
        <taxon>Staphylococcaceae</taxon>
        <taxon>Staphylococcus</taxon>
    </lineage>
</organism>
<keyword evidence="1" id="KW-0472">Membrane</keyword>
<evidence type="ECO:0000313" key="3">
    <source>
        <dbReference type="Proteomes" id="UP000242704"/>
    </source>
</evidence>
<feature type="transmembrane region" description="Helical" evidence="1">
    <location>
        <begin position="26"/>
        <end position="47"/>
    </location>
</feature>
<keyword evidence="1" id="KW-1133">Transmembrane helix</keyword>
<sequence>FALRLYKYNDFKFSDLYNGVPKGYDILPLLLLILPSIPLLIALIIYVDRKRKEYSYKKQKEKRARKRIDNTKKFFQR</sequence>
<evidence type="ECO:0000313" key="2">
    <source>
        <dbReference type="EMBL" id="PTG11340.1"/>
    </source>
</evidence>
<feature type="non-terminal residue" evidence="2">
    <location>
        <position position="1"/>
    </location>
</feature>
<gene>
    <name evidence="2" type="ORF">BU653_11430</name>
</gene>
<comment type="caution">
    <text evidence="2">The sequence shown here is derived from an EMBL/GenBank/DDBJ whole genome shotgun (WGS) entry which is preliminary data.</text>
</comment>
<dbReference type="Proteomes" id="UP000242704">
    <property type="component" value="Unassembled WGS sequence"/>
</dbReference>
<proteinExistence type="predicted"/>
<dbReference type="EMBL" id="PZBZ01000124">
    <property type="protein sequence ID" value="PTG11340.1"/>
    <property type="molecule type" value="Genomic_DNA"/>
</dbReference>
<evidence type="ECO:0000256" key="1">
    <source>
        <dbReference type="SAM" id="Phobius"/>
    </source>
</evidence>
<dbReference type="AlphaFoldDB" id="A0AAE5SZ93"/>
<keyword evidence="1" id="KW-0812">Transmembrane</keyword>
<reference evidence="2 3" key="1">
    <citation type="journal article" date="2016" name="Front. Microbiol.">
        <title>Comprehensive Phylogenetic Analysis of Bovine Non-aureus Staphylococci Species Based on Whole-Genome Sequencing.</title>
        <authorList>
            <person name="Naushad S."/>
            <person name="Barkema H.W."/>
            <person name="Luby C."/>
            <person name="Condas L.A."/>
            <person name="Nobrega D.B."/>
            <person name="Carson D.A."/>
            <person name="De Buck J."/>
        </authorList>
    </citation>
    <scope>NUCLEOTIDE SEQUENCE [LARGE SCALE GENOMIC DNA]</scope>
    <source>
        <strain evidence="2 3">SNUC 505</strain>
    </source>
</reference>
<accession>A0AAE5SZ93</accession>